<gene>
    <name evidence="1" type="ORF">ATJ93_2682</name>
</gene>
<evidence type="ECO:0000313" key="1">
    <source>
        <dbReference type="EMBL" id="RKD95819.1"/>
    </source>
</evidence>
<dbReference type="Proteomes" id="UP000283805">
    <property type="component" value="Unassembled WGS sequence"/>
</dbReference>
<evidence type="ECO:0000313" key="2">
    <source>
        <dbReference type="Proteomes" id="UP000283805"/>
    </source>
</evidence>
<dbReference type="OrthoDB" id="241473at2157"/>
<sequence length="180" mass="19024">MRRRRFLASVGGLAAAGSIAFGSGAFTSVEAERNVSIAVAADAYAFLRMHPIPDEGIDGEDTRRSFTTGGEVEFELPGTGDGENQNAEGVGLDSVYEFHDLVTISNQGTQPVTLQSTYDGNNLDDLALVNDDGVLRDNPPELNVGEGIDVGLYVDTHGSSLGEFDETLTIVAERVGGNQD</sequence>
<name>A0A419WK30_9EURY</name>
<comment type="caution">
    <text evidence="1">The sequence shown here is derived from an EMBL/GenBank/DDBJ whole genome shotgun (WGS) entry which is preliminary data.</text>
</comment>
<accession>A0A419WK30</accession>
<organism evidence="1 2">
    <name type="scientific">Halopiger aswanensis</name>
    <dbReference type="NCBI Taxonomy" id="148449"/>
    <lineage>
        <taxon>Archaea</taxon>
        <taxon>Methanobacteriati</taxon>
        <taxon>Methanobacteriota</taxon>
        <taxon>Stenosarchaea group</taxon>
        <taxon>Halobacteria</taxon>
        <taxon>Halobacteriales</taxon>
        <taxon>Natrialbaceae</taxon>
        <taxon>Halopiger</taxon>
    </lineage>
</organism>
<keyword evidence="2" id="KW-1185">Reference proteome</keyword>
<dbReference type="RefSeq" id="WP_147376654.1">
    <property type="nucleotide sequence ID" value="NZ_RAPO01000002.1"/>
</dbReference>
<proteinExistence type="predicted"/>
<protein>
    <recommendedName>
        <fullName evidence="3">DUF1102 domain-containing protein</fullName>
    </recommendedName>
</protein>
<dbReference type="AlphaFoldDB" id="A0A419WK30"/>
<evidence type="ECO:0008006" key="3">
    <source>
        <dbReference type="Google" id="ProtNLM"/>
    </source>
</evidence>
<reference evidence="1 2" key="1">
    <citation type="submission" date="2018-09" db="EMBL/GenBank/DDBJ databases">
        <title>Genomic Encyclopedia of Archaeal and Bacterial Type Strains, Phase II (KMG-II): from individual species to whole genera.</title>
        <authorList>
            <person name="Goeker M."/>
        </authorList>
    </citation>
    <scope>NUCLEOTIDE SEQUENCE [LARGE SCALE GENOMIC DNA]</scope>
    <source>
        <strain evidence="1 2">DSM 13151</strain>
    </source>
</reference>
<dbReference type="EMBL" id="RAPO01000002">
    <property type="protein sequence ID" value="RKD95819.1"/>
    <property type="molecule type" value="Genomic_DNA"/>
</dbReference>